<dbReference type="Gene3D" id="3.40.50.300">
    <property type="entry name" value="P-loop containing nucleotide triphosphate hydrolases"/>
    <property type="match status" value="1"/>
</dbReference>
<gene>
    <name evidence="1" type="ORF">ACFQ27_11735</name>
</gene>
<dbReference type="PANTHER" id="PTHR37816:SF2">
    <property type="entry name" value="DNA TOPOLOGY MODULATION PROTEIN FLAR-RELATED PROTEIN"/>
    <property type="match status" value="1"/>
</dbReference>
<evidence type="ECO:0000313" key="1">
    <source>
        <dbReference type="EMBL" id="MFD1191252.1"/>
    </source>
</evidence>
<proteinExistence type="predicted"/>
<name>A0ABW3T3D6_9CAUL</name>
<dbReference type="NCBIfam" id="NF004861">
    <property type="entry name" value="PRK06217.1"/>
    <property type="match status" value="1"/>
</dbReference>
<accession>A0ABW3T3D6</accession>
<dbReference type="Proteomes" id="UP001597216">
    <property type="component" value="Unassembled WGS sequence"/>
</dbReference>
<dbReference type="PANTHER" id="PTHR37816">
    <property type="entry name" value="YALI0E33011P"/>
    <property type="match status" value="1"/>
</dbReference>
<sequence>MTGHRIHITGASGSGTTSLGAALAARLACAHIDTDAYYWAPSDPPFQAPQPMPQRLAALEEALGRQANWVLSGSLMGWGDPLIPRISLVVFLQVPPEVRLPRLKRREQGRYGDRIAPDGPMAEQHAAFMTWAAGYDDPAFTGRSLARHLAWLDGLGCPVVRIEGAPAMDESLARAIAALPA</sequence>
<protein>
    <submittedName>
        <fullName evidence="1">AAA family ATPase</fullName>
    </submittedName>
</protein>
<dbReference type="SUPFAM" id="SSF52540">
    <property type="entry name" value="P-loop containing nucleoside triphosphate hydrolases"/>
    <property type="match status" value="1"/>
</dbReference>
<organism evidence="1 2">
    <name type="scientific">Phenylobacterium conjunctum</name>
    <dbReference type="NCBI Taxonomy" id="1298959"/>
    <lineage>
        <taxon>Bacteria</taxon>
        <taxon>Pseudomonadati</taxon>
        <taxon>Pseudomonadota</taxon>
        <taxon>Alphaproteobacteria</taxon>
        <taxon>Caulobacterales</taxon>
        <taxon>Caulobacteraceae</taxon>
        <taxon>Phenylobacterium</taxon>
    </lineage>
</organism>
<dbReference type="RefSeq" id="WP_377353711.1">
    <property type="nucleotide sequence ID" value="NZ_JBHTLQ010000024.1"/>
</dbReference>
<dbReference type="EMBL" id="JBHTLQ010000024">
    <property type="protein sequence ID" value="MFD1191252.1"/>
    <property type="molecule type" value="Genomic_DNA"/>
</dbReference>
<reference evidence="2" key="1">
    <citation type="journal article" date="2019" name="Int. J. Syst. Evol. Microbiol.">
        <title>The Global Catalogue of Microorganisms (GCM) 10K type strain sequencing project: providing services to taxonomists for standard genome sequencing and annotation.</title>
        <authorList>
            <consortium name="The Broad Institute Genomics Platform"/>
            <consortium name="The Broad Institute Genome Sequencing Center for Infectious Disease"/>
            <person name="Wu L."/>
            <person name="Ma J."/>
        </authorList>
    </citation>
    <scope>NUCLEOTIDE SEQUENCE [LARGE SCALE GENOMIC DNA]</scope>
    <source>
        <strain evidence="2">CCUG 55074</strain>
    </source>
</reference>
<evidence type="ECO:0000313" key="2">
    <source>
        <dbReference type="Proteomes" id="UP001597216"/>
    </source>
</evidence>
<keyword evidence="2" id="KW-1185">Reference proteome</keyword>
<dbReference type="InterPro" id="IPR052922">
    <property type="entry name" value="Cytidylate_Kinase-2"/>
</dbReference>
<comment type="caution">
    <text evidence="1">The sequence shown here is derived from an EMBL/GenBank/DDBJ whole genome shotgun (WGS) entry which is preliminary data.</text>
</comment>
<dbReference type="InterPro" id="IPR027417">
    <property type="entry name" value="P-loop_NTPase"/>
</dbReference>
<dbReference type="Pfam" id="PF13238">
    <property type="entry name" value="AAA_18"/>
    <property type="match status" value="1"/>
</dbReference>